<dbReference type="GO" id="GO:0042283">
    <property type="term" value="F:dolichyl pyrophosphate Glc1Man9GlcNAc2 alpha-1,3-glucosyltransferase activity"/>
    <property type="evidence" value="ECO:0007669"/>
    <property type="project" value="TreeGrafter"/>
</dbReference>
<comment type="pathway">
    <text evidence="2 10">Protein modification; protein glycosylation.</text>
</comment>
<reference evidence="11" key="1">
    <citation type="submission" date="2021-01" db="EMBL/GenBank/DDBJ databases">
        <authorList>
            <person name="Corre E."/>
            <person name="Pelletier E."/>
            <person name="Niang G."/>
            <person name="Scheremetjew M."/>
            <person name="Finn R."/>
            <person name="Kale V."/>
            <person name="Holt S."/>
            <person name="Cochrane G."/>
            <person name="Meng A."/>
            <person name="Brown T."/>
            <person name="Cohen L."/>
        </authorList>
    </citation>
    <scope>NUCLEOTIDE SEQUENCE</scope>
    <source>
        <strain evidence="11">CCAP979/52</strain>
    </source>
</reference>
<keyword evidence="5 10" id="KW-0808">Transferase</keyword>
<dbReference type="UniPathway" id="UPA00378"/>
<dbReference type="PANTHER" id="PTHR12413:SF2">
    <property type="entry name" value="DOLICHYL PYROPHOSPHATE GLC1MAN9GLCNAC2 ALPHA-1,3-GLUCOSYLTRANSFERASE-RELATED"/>
    <property type="match status" value="1"/>
</dbReference>
<dbReference type="GO" id="GO:0005789">
    <property type="term" value="C:endoplasmic reticulum membrane"/>
    <property type="evidence" value="ECO:0007669"/>
    <property type="project" value="UniProtKB-SubCell"/>
</dbReference>
<sequence length="185" mass="21108">MPRKRKEATTTREEYLAKKVTEQKRLSVKTREATSEAEKDCEAYEVEDLRLDSGVVVAIFVLGVSLKLCLLPAYRSTDFEVHRNWLAITHSLPLEEWYTTNISEWTLDYPPLFAWFEYVLSFIAQRFDAAMLVLTNLNYASQETVLFQRLTVIASELVLFTAILTSGDASPSLGRNRSAMFVLAV</sequence>
<organism evidence="11">
    <name type="scientific">Cryptomonas curvata</name>
    <dbReference type="NCBI Taxonomy" id="233186"/>
    <lineage>
        <taxon>Eukaryota</taxon>
        <taxon>Cryptophyceae</taxon>
        <taxon>Cryptomonadales</taxon>
        <taxon>Cryptomonadaceae</taxon>
        <taxon>Cryptomonas</taxon>
    </lineage>
</organism>
<comment type="subcellular location">
    <subcellularLocation>
        <location evidence="1 10">Endoplasmic reticulum membrane</location>
        <topology evidence="1 10">Multi-pass membrane protein</topology>
    </subcellularLocation>
</comment>
<dbReference type="AlphaFoldDB" id="A0A7S0QGG2"/>
<dbReference type="Pfam" id="PF03155">
    <property type="entry name" value="Alg6_Alg8"/>
    <property type="match status" value="1"/>
</dbReference>
<dbReference type="PANTHER" id="PTHR12413">
    <property type="entry name" value="DOLICHYL GLYCOSYLTRANSFERASE"/>
    <property type="match status" value="1"/>
</dbReference>
<evidence type="ECO:0000256" key="4">
    <source>
        <dbReference type="ARBA" id="ARBA00022676"/>
    </source>
</evidence>
<evidence type="ECO:0000256" key="8">
    <source>
        <dbReference type="ARBA" id="ARBA00022989"/>
    </source>
</evidence>
<evidence type="ECO:0000256" key="3">
    <source>
        <dbReference type="ARBA" id="ARBA00008715"/>
    </source>
</evidence>
<evidence type="ECO:0000256" key="1">
    <source>
        <dbReference type="ARBA" id="ARBA00004477"/>
    </source>
</evidence>
<comment type="similarity">
    <text evidence="3 10">Belongs to the ALG6/ALG8 glucosyltransferase family.</text>
</comment>
<evidence type="ECO:0000256" key="5">
    <source>
        <dbReference type="ARBA" id="ARBA00022679"/>
    </source>
</evidence>
<dbReference type="EC" id="2.4.1.-" evidence="10"/>
<keyword evidence="8" id="KW-1133">Transmembrane helix</keyword>
<keyword evidence="9" id="KW-0472">Membrane</keyword>
<proteinExistence type="inferred from homology"/>
<keyword evidence="4 10" id="KW-0328">Glycosyltransferase</keyword>
<evidence type="ECO:0000256" key="6">
    <source>
        <dbReference type="ARBA" id="ARBA00022692"/>
    </source>
</evidence>
<dbReference type="EMBL" id="HBEZ01012185">
    <property type="protein sequence ID" value="CAD8629018.1"/>
    <property type="molecule type" value="Transcribed_RNA"/>
</dbReference>
<feature type="non-terminal residue" evidence="11">
    <location>
        <position position="185"/>
    </location>
</feature>
<evidence type="ECO:0000256" key="9">
    <source>
        <dbReference type="ARBA" id="ARBA00023136"/>
    </source>
</evidence>
<protein>
    <recommendedName>
        <fullName evidence="10">Alpha-1,3-glucosyltransferase</fullName>
        <ecNumber evidence="10">2.4.1.-</ecNumber>
    </recommendedName>
</protein>
<dbReference type="InterPro" id="IPR004856">
    <property type="entry name" value="Glyco_trans_ALG6/ALG8"/>
</dbReference>
<evidence type="ECO:0000256" key="7">
    <source>
        <dbReference type="ARBA" id="ARBA00022824"/>
    </source>
</evidence>
<dbReference type="GO" id="GO:0006487">
    <property type="term" value="P:protein N-linked glycosylation"/>
    <property type="evidence" value="ECO:0007669"/>
    <property type="project" value="TreeGrafter"/>
</dbReference>
<evidence type="ECO:0000256" key="10">
    <source>
        <dbReference type="RuleBase" id="RU363110"/>
    </source>
</evidence>
<evidence type="ECO:0000313" key="11">
    <source>
        <dbReference type="EMBL" id="CAD8629018.1"/>
    </source>
</evidence>
<gene>
    <name evidence="11" type="ORF">CCUR1050_LOCUS6697</name>
</gene>
<keyword evidence="6" id="KW-0812">Transmembrane</keyword>
<evidence type="ECO:0000256" key="2">
    <source>
        <dbReference type="ARBA" id="ARBA00004922"/>
    </source>
</evidence>
<name>A0A7S0QGG2_9CRYP</name>
<keyword evidence="7 10" id="KW-0256">Endoplasmic reticulum</keyword>
<accession>A0A7S0QGG2</accession>